<comment type="caution">
    <text evidence="2">The sequence shown here is derived from an EMBL/GenBank/DDBJ whole genome shotgun (WGS) entry which is preliminary data.</text>
</comment>
<dbReference type="AlphaFoldDB" id="A0AAV7EU12"/>
<protein>
    <submittedName>
        <fullName evidence="2">Uncharacterized protein</fullName>
    </submittedName>
</protein>
<evidence type="ECO:0000313" key="2">
    <source>
        <dbReference type="EMBL" id="KAG9450768.1"/>
    </source>
</evidence>
<dbReference type="EMBL" id="JAINDJ010000004">
    <property type="protein sequence ID" value="KAG9450768.1"/>
    <property type="molecule type" value="Genomic_DNA"/>
</dbReference>
<evidence type="ECO:0000313" key="3">
    <source>
        <dbReference type="Proteomes" id="UP000825729"/>
    </source>
</evidence>
<accession>A0AAV7EU12</accession>
<organism evidence="2 3">
    <name type="scientific">Aristolochia fimbriata</name>
    <name type="common">White veined hardy Dutchman's pipe vine</name>
    <dbReference type="NCBI Taxonomy" id="158543"/>
    <lineage>
        <taxon>Eukaryota</taxon>
        <taxon>Viridiplantae</taxon>
        <taxon>Streptophyta</taxon>
        <taxon>Embryophyta</taxon>
        <taxon>Tracheophyta</taxon>
        <taxon>Spermatophyta</taxon>
        <taxon>Magnoliopsida</taxon>
        <taxon>Magnoliidae</taxon>
        <taxon>Piperales</taxon>
        <taxon>Aristolochiaceae</taxon>
        <taxon>Aristolochia</taxon>
    </lineage>
</organism>
<name>A0AAV7EU12_ARIFI</name>
<evidence type="ECO:0000256" key="1">
    <source>
        <dbReference type="SAM" id="MobiDB-lite"/>
    </source>
</evidence>
<gene>
    <name evidence="2" type="ORF">H6P81_010733</name>
</gene>
<reference evidence="2 3" key="1">
    <citation type="submission" date="2021-07" db="EMBL/GenBank/DDBJ databases">
        <title>The Aristolochia fimbriata genome: insights into angiosperm evolution, floral development and chemical biosynthesis.</title>
        <authorList>
            <person name="Jiao Y."/>
        </authorList>
    </citation>
    <scope>NUCLEOTIDE SEQUENCE [LARGE SCALE GENOMIC DNA]</scope>
    <source>
        <strain evidence="2">IBCAS-2021</strain>
        <tissue evidence="2">Leaf</tissue>
    </source>
</reference>
<dbReference type="Proteomes" id="UP000825729">
    <property type="component" value="Unassembled WGS sequence"/>
</dbReference>
<keyword evidence="3" id="KW-1185">Reference proteome</keyword>
<proteinExistence type="predicted"/>
<feature type="region of interest" description="Disordered" evidence="1">
    <location>
        <begin position="90"/>
        <end position="126"/>
    </location>
</feature>
<sequence>MGDVFARMDRLEAEMYALQASAAAIQRVQTLIALRCFHLTAQEQRVQTLIALRCFHLTAQEQAKLEVHLQSPPIEESHVPKSLQVESYSSIFEDPPHSSPPPLSDLQHFPPLPLPTPPLRHSSPPYAVSHLDVMDGPF</sequence>